<dbReference type="GO" id="GO:0005634">
    <property type="term" value="C:nucleus"/>
    <property type="evidence" value="ECO:0007669"/>
    <property type="project" value="TreeGrafter"/>
</dbReference>
<dbReference type="GO" id="GO:0030544">
    <property type="term" value="F:Hsp70 protein binding"/>
    <property type="evidence" value="ECO:0007669"/>
    <property type="project" value="TreeGrafter"/>
</dbReference>
<sequence length="199" mass="22113">MANMFGVIVAGRLVQTDCLPIGDTRFVFNIPEADNINHVVVFMTGATPFPENMGGAVHFSWPGSDGSSWQLLGHITNQKPSAIFKITKLKPDGGSAQPFGMSFQQQASHVAQIGVSVEPLDQLAQQTPDQSAAISDTNTFVEFSTKMCENLFNYVASFTQTQSQMTPMPTETFVPLSTLQRWYENFQRRLQQNPLFWKS</sequence>
<gene>
    <name evidence="2" type="ORF">OFUS_LOCUS12947</name>
</gene>
<dbReference type="GO" id="GO:0006606">
    <property type="term" value="P:protein import into nucleus"/>
    <property type="evidence" value="ECO:0007669"/>
    <property type="project" value="TreeGrafter"/>
</dbReference>
<organism evidence="2 3">
    <name type="scientific">Owenia fusiformis</name>
    <name type="common">Polychaete worm</name>
    <dbReference type="NCBI Taxonomy" id="6347"/>
    <lineage>
        <taxon>Eukaryota</taxon>
        <taxon>Metazoa</taxon>
        <taxon>Spiralia</taxon>
        <taxon>Lophotrochozoa</taxon>
        <taxon>Annelida</taxon>
        <taxon>Polychaeta</taxon>
        <taxon>Sedentaria</taxon>
        <taxon>Canalipalpata</taxon>
        <taxon>Sabellida</taxon>
        <taxon>Oweniida</taxon>
        <taxon>Oweniidae</taxon>
        <taxon>Owenia</taxon>
    </lineage>
</organism>
<dbReference type="InterPro" id="IPR048364">
    <property type="entry name" value="Hikeshi-like_C"/>
</dbReference>
<proteinExistence type="inferred from homology"/>
<dbReference type="GO" id="GO:0061608">
    <property type="term" value="F:nuclear import signal receptor activity"/>
    <property type="evidence" value="ECO:0007669"/>
    <property type="project" value="TreeGrafter"/>
</dbReference>
<dbReference type="Pfam" id="PF21057">
    <property type="entry name" value="Hikeshi-like_C"/>
    <property type="match status" value="1"/>
</dbReference>
<name>A0A8J1TZ53_OWEFU</name>
<dbReference type="EMBL" id="CAIIXF020000006">
    <property type="protein sequence ID" value="CAH1787190.1"/>
    <property type="molecule type" value="Genomic_DNA"/>
</dbReference>
<dbReference type="PANTHER" id="PTHR12925">
    <property type="entry name" value="HIKESHI FAMILY MEMBER"/>
    <property type="match status" value="1"/>
</dbReference>
<accession>A0A8J1TZ53</accession>
<comment type="caution">
    <text evidence="2">The sequence shown here is derived from an EMBL/GenBank/DDBJ whole genome shotgun (WGS) entry which is preliminary data.</text>
</comment>
<dbReference type="InterPro" id="IPR008493">
    <property type="entry name" value="Hikeshi-like_N"/>
</dbReference>
<dbReference type="InterPro" id="IPR031318">
    <property type="entry name" value="OPI10"/>
</dbReference>
<dbReference type="Pfam" id="PF05603">
    <property type="entry name" value="Hikeshi-like_N"/>
    <property type="match status" value="1"/>
</dbReference>
<evidence type="ECO:0000313" key="3">
    <source>
        <dbReference type="Proteomes" id="UP000749559"/>
    </source>
</evidence>
<dbReference type="AlphaFoldDB" id="A0A8J1TZ53"/>
<evidence type="ECO:0000313" key="2">
    <source>
        <dbReference type="EMBL" id="CAH1787190.1"/>
    </source>
</evidence>
<dbReference type="Proteomes" id="UP000749559">
    <property type="component" value="Unassembled WGS sequence"/>
</dbReference>
<dbReference type="GO" id="GO:0005829">
    <property type="term" value="C:cytosol"/>
    <property type="evidence" value="ECO:0007669"/>
    <property type="project" value="TreeGrafter"/>
</dbReference>
<comment type="similarity">
    <text evidence="1">Belongs to the OPI10 family.</text>
</comment>
<keyword evidence="3" id="KW-1185">Reference proteome</keyword>
<protein>
    <submittedName>
        <fullName evidence="2">Uncharacterized protein</fullName>
    </submittedName>
</protein>
<dbReference type="OrthoDB" id="10248398at2759"/>
<reference evidence="2" key="1">
    <citation type="submission" date="2022-03" db="EMBL/GenBank/DDBJ databases">
        <authorList>
            <person name="Martin C."/>
        </authorList>
    </citation>
    <scope>NUCLEOTIDE SEQUENCE</scope>
</reference>
<evidence type="ECO:0000256" key="1">
    <source>
        <dbReference type="ARBA" id="ARBA00006623"/>
    </source>
</evidence>
<dbReference type="PANTHER" id="PTHR12925:SF0">
    <property type="entry name" value="PROTEIN HIKESHI"/>
    <property type="match status" value="1"/>
</dbReference>